<dbReference type="Gene3D" id="3.30.1490.20">
    <property type="entry name" value="ATP-grasp fold, A domain"/>
    <property type="match status" value="1"/>
</dbReference>
<dbReference type="RefSeq" id="WP_349243434.1">
    <property type="nucleotide sequence ID" value="NZ_JASCXX010000003.1"/>
</dbReference>
<dbReference type="Pfam" id="PF01326">
    <property type="entry name" value="PPDK_N"/>
    <property type="match status" value="1"/>
</dbReference>
<evidence type="ECO:0000313" key="2">
    <source>
        <dbReference type="EMBL" id="MDI6448024.1"/>
    </source>
</evidence>
<evidence type="ECO:0000259" key="1">
    <source>
        <dbReference type="Pfam" id="PF01326"/>
    </source>
</evidence>
<dbReference type="SUPFAM" id="SSF56059">
    <property type="entry name" value="Glutathione synthetase ATP-binding domain-like"/>
    <property type="match status" value="1"/>
</dbReference>
<gene>
    <name evidence="2" type="ORF">QJ522_03115</name>
</gene>
<organism evidence="2 3">
    <name type="scientific">Anaerobaca lacustris</name>
    <dbReference type="NCBI Taxonomy" id="3044600"/>
    <lineage>
        <taxon>Bacteria</taxon>
        <taxon>Pseudomonadati</taxon>
        <taxon>Planctomycetota</taxon>
        <taxon>Phycisphaerae</taxon>
        <taxon>Sedimentisphaerales</taxon>
        <taxon>Anaerobacaceae</taxon>
        <taxon>Anaerobaca</taxon>
    </lineage>
</organism>
<dbReference type="InterPro" id="IPR013815">
    <property type="entry name" value="ATP_grasp_subdomain_1"/>
</dbReference>
<feature type="domain" description="Pyruvate phosphate dikinase AMP/ATP-binding" evidence="1">
    <location>
        <begin position="363"/>
        <end position="573"/>
    </location>
</feature>
<comment type="caution">
    <text evidence="2">The sequence shown here is derived from an EMBL/GenBank/DDBJ whole genome shotgun (WGS) entry which is preliminary data.</text>
</comment>
<keyword evidence="3" id="KW-1185">Reference proteome</keyword>
<dbReference type="GO" id="GO:0005524">
    <property type="term" value="F:ATP binding"/>
    <property type="evidence" value="ECO:0007669"/>
    <property type="project" value="InterPro"/>
</dbReference>
<accession>A0AAW6TWF9</accession>
<reference evidence="2" key="1">
    <citation type="submission" date="2023-05" db="EMBL/GenBank/DDBJ databases">
        <title>Anaerotaeda fermentans gen. nov., sp. nov., a novel anaerobic planctomycete of the new family within the order Sedimentisphaerales isolated from Taman Peninsula, Russia.</title>
        <authorList>
            <person name="Khomyakova M.A."/>
            <person name="Merkel A.Y."/>
            <person name="Slobodkin A.I."/>
        </authorList>
    </citation>
    <scope>NUCLEOTIDE SEQUENCE</scope>
    <source>
        <strain evidence="2">M17dextr</strain>
    </source>
</reference>
<dbReference type="AlphaFoldDB" id="A0AAW6TWF9"/>
<proteinExistence type="predicted"/>
<evidence type="ECO:0000313" key="3">
    <source>
        <dbReference type="Proteomes" id="UP001431776"/>
    </source>
</evidence>
<sequence length="1014" mass="112350">MTTWLGGGLVLALVGCVLSGLAWSEPLAVCEHGKTQIVFPDDPFEHRQYLGMSNLGWVKFTLLTEPYDPNVVYFQDSGHFPFHYDFASECLGPFIGISPQEFDRITLHANDQQMILGAVITPPSGFGVSAPIQEYGIQFVRHDPFTREEIAELFVKVVAAVSSDPNVQAFYFPSYEQSQVAQANAEWFAERGMPVSSPSRWIRGNAIYSQGWTLGRLKYVAPNEIDSAYSRGELRADDVLLTDAVPAEIPVLAGVITLTASTPNSHVAILANTYGIPFVHLAEQADRQQALDLVGRRVVLRAYDRYGRLLVNLVDAEDTMTDEQAAEFLSLKQPPALAIQPVEALGRYSAPVDSLGPADIRYFGGKAANYSILRRAIPGNSRVAMAFSFDLWNAFLDQTLAGGRTLREEIDMRLSDFSFPPASVAAVEFELERIQGLFKDDRATAFSPALEEAVVEALTDPAYGFDLYQKIRFRSSTNVEDSEHFSGAGLYDSFSGCLADDLDGDDDGPCHCDPTESKERGVFRAIRRVFASFYNKNAYLERLRHGLSEDEVGMAILVHHSFPDEIELANGVAVLEFGTYGSTIQFVTQAGAVSVANPEPGLIPEEVSASTGRDSDFVYLRVQRYSNLVPLGQTVLNWEDDYKALARLLDRAAAQFEEDTGRTPHQLDFEYKKIAPTGELVVKQIREVPNPSSGAAERRFLAGGSIRLSVFQGEHAPIFGAHRLKSDWQLQAPSRWLTTENLGTCLFEDATVEYHERGAFVTMSGSPASWPEAQHAFVAQEPLGRDPDTPISSDDLGGYVTAGFETTDSWRLDHLDNPRHYTLTTSFNIYGLVPENCPVLFLSDLSYNLDVKYDEPVLDWHWTGEITGTRSDRVALRMPPVNDPDDILQTRRIEDGGVTVETTFYWPPYPTGPTAGYTAPLVRWVETTISGLTSEPFTLTGHYAQTYVPGHHNFFEWFLFDPSLEPGLSQETLDELQAAGVDWILATTGFSGSAIVTYNLSDPLRPEESDEPQR</sequence>
<dbReference type="EMBL" id="JASCXX010000003">
    <property type="protein sequence ID" value="MDI6448024.1"/>
    <property type="molecule type" value="Genomic_DNA"/>
</dbReference>
<name>A0AAW6TWF9_9BACT</name>
<dbReference type="Proteomes" id="UP001431776">
    <property type="component" value="Unassembled WGS sequence"/>
</dbReference>
<dbReference type="InterPro" id="IPR002192">
    <property type="entry name" value="PPDK_AMP/ATP-bd"/>
</dbReference>
<dbReference type="GO" id="GO:0016301">
    <property type="term" value="F:kinase activity"/>
    <property type="evidence" value="ECO:0007669"/>
    <property type="project" value="InterPro"/>
</dbReference>
<protein>
    <submittedName>
        <fullName evidence="2">PEP/pyruvate-binding domain-containing protein</fullName>
    </submittedName>
</protein>